<sequence>MTFRAVLLLRTPHLLVWTLLLISSNSMAVEMKRRSEVALAKPAKAISVPEKPTSAVVGPLWRDTATTSSGADHVDLKPCKAGQDNRASDLCAQWKAADAAELSAVWTRNTFWVGLLGSVIAFVTLMAAVAAALYAKAASAEAARSNRLTMLENRRIRREAYEAADRNERSLRAAEGSAEASRLQNKLSKDALVLTERAYITQSKHMVTSRVSPEGEIVAIDLSVHWTNEGNTPAIDTASNLNWRLWPEPLHKDFDFPEVVKDRYGIRSVVGPTMFRPSYSVELFRDTLIAIANGSLFFYVWGWMEYHDVFEGTPRHRTEFAFQVLVNTEKMPREVTITIVNLPAYNGMDDFCYKDIITASGRDIADNAQGPN</sequence>
<name>A0ABS2D5Y7_9SPHN</name>
<keyword evidence="1" id="KW-1133">Transmembrane helix</keyword>
<protein>
    <submittedName>
        <fullName evidence="2">Uncharacterized protein</fullName>
    </submittedName>
</protein>
<evidence type="ECO:0000313" key="3">
    <source>
        <dbReference type="Proteomes" id="UP000763641"/>
    </source>
</evidence>
<keyword evidence="1" id="KW-0472">Membrane</keyword>
<comment type="caution">
    <text evidence="2">The sequence shown here is derived from an EMBL/GenBank/DDBJ whole genome shotgun (WGS) entry which is preliminary data.</text>
</comment>
<dbReference type="Proteomes" id="UP000763641">
    <property type="component" value="Unassembled WGS sequence"/>
</dbReference>
<keyword evidence="3" id="KW-1185">Reference proteome</keyword>
<reference evidence="2 3" key="1">
    <citation type="submission" date="2020-12" db="EMBL/GenBank/DDBJ databases">
        <title>Sphingomonas sp.</title>
        <authorList>
            <person name="Kim M.K."/>
        </authorList>
    </citation>
    <scope>NUCLEOTIDE SEQUENCE [LARGE SCALE GENOMIC DNA]</scope>
    <source>
        <strain evidence="2 3">BT552</strain>
    </source>
</reference>
<evidence type="ECO:0000313" key="2">
    <source>
        <dbReference type="EMBL" id="MBM6576326.1"/>
    </source>
</evidence>
<gene>
    <name evidence="2" type="ORF">ILT43_08070</name>
</gene>
<feature type="transmembrane region" description="Helical" evidence="1">
    <location>
        <begin position="111"/>
        <end position="135"/>
    </location>
</feature>
<dbReference type="EMBL" id="JAFEMC010000002">
    <property type="protein sequence ID" value="MBM6576326.1"/>
    <property type="molecule type" value="Genomic_DNA"/>
</dbReference>
<organism evidence="2 3">
    <name type="scientific">Sphingomonas longa</name>
    <dbReference type="NCBI Taxonomy" id="2778730"/>
    <lineage>
        <taxon>Bacteria</taxon>
        <taxon>Pseudomonadati</taxon>
        <taxon>Pseudomonadota</taxon>
        <taxon>Alphaproteobacteria</taxon>
        <taxon>Sphingomonadales</taxon>
        <taxon>Sphingomonadaceae</taxon>
        <taxon>Sphingomonas</taxon>
    </lineage>
</organism>
<accession>A0ABS2D5Y7</accession>
<proteinExistence type="predicted"/>
<keyword evidence="1" id="KW-0812">Transmembrane</keyword>
<dbReference type="RefSeq" id="WP_204198019.1">
    <property type="nucleotide sequence ID" value="NZ_JAFEMC010000002.1"/>
</dbReference>
<evidence type="ECO:0000256" key="1">
    <source>
        <dbReference type="SAM" id="Phobius"/>
    </source>
</evidence>